<name>A0A5C7G0H4_9BURK</name>
<evidence type="ECO:0000313" key="1">
    <source>
        <dbReference type="EMBL" id="TXF97054.1"/>
    </source>
</evidence>
<sequence length="310" mass="34060">MPREFSVTRRRIFLGVSATLIGGYSLSQGIFTKDNIFIGGKGCAFDKDVKLGNIAVSKSTLKARELVADICGCVALPANFTIIATDEPEISAYATLQKDKRYIIYDETFMKSASQYGNTNWSNVGIIAHEIGHHLCGHTLDNIGSRPPRELEADAFSGFVIGNLGGSLDEGRQFLLSLSSSGSETHPPRSERIDSFTAGWKKAKTKAQGNKDHLVFISHNQTATGTYARVISEFIKKGDYWKEHQHGKHIASFTEGARDDQAIYLFDASRSIWLRITTNTGAKVSSAGWSPGSRGAVPDAWRPMDPINWR</sequence>
<keyword evidence="2" id="KW-1185">Reference proteome</keyword>
<protein>
    <submittedName>
        <fullName evidence="1">Uncharacterized protein</fullName>
    </submittedName>
</protein>
<accession>A0A5C7G0H4</accession>
<organism evidence="1 2">
    <name type="scientific">Massilia arenae</name>
    <dbReference type="NCBI Taxonomy" id="2603288"/>
    <lineage>
        <taxon>Bacteria</taxon>
        <taxon>Pseudomonadati</taxon>
        <taxon>Pseudomonadota</taxon>
        <taxon>Betaproteobacteria</taxon>
        <taxon>Burkholderiales</taxon>
        <taxon>Oxalobacteraceae</taxon>
        <taxon>Telluria group</taxon>
        <taxon>Massilia</taxon>
    </lineage>
</organism>
<reference evidence="1 2" key="1">
    <citation type="submission" date="2019-08" db="EMBL/GenBank/DDBJ databases">
        <title>Massilia golmudensis sp. nov., isolated from sand in the Qinghai-Tibetan Plateau.</title>
        <authorList>
            <person name="Zhang B."/>
        </authorList>
    </citation>
    <scope>NUCLEOTIDE SEQUENCE [LARGE SCALE GENOMIC DNA]</scope>
    <source>
        <strain evidence="1 2">GEM5</strain>
    </source>
</reference>
<proteinExistence type="predicted"/>
<comment type="caution">
    <text evidence="1">The sequence shown here is derived from an EMBL/GenBank/DDBJ whole genome shotgun (WGS) entry which is preliminary data.</text>
</comment>
<gene>
    <name evidence="1" type="ORF">FVD38_22505</name>
</gene>
<dbReference type="Gene3D" id="3.30.2010.10">
    <property type="entry name" value="Metalloproteases ('zincins'), catalytic domain"/>
    <property type="match status" value="1"/>
</dbReference>
<dbReference type="Proteomes" id="UP000321413">
    <property type="component" value="Unassembled WGS sequence"/>
</dbReference>
<dbReference type="AlphaFoldDB" id="A0A5C7G0H4"/>
<dbReference type="RefSeq" id="WP_147936847.1">
    <property type="nucleotide sequence ID" value="NZ_VPFD01000030.1"/>
</dbReference>
<dbReference type="EMBL" id="VPFD01000030">
    <property type="protein sequence ID" value="TXF97054.1"/>
    <property type="molecule type" value="Genomic_DNA"/>
</dbReference>
<evidence type="ECO:0000313" key="2">
    <source>
        <dbReference type="Proteomes" id="UP000321413"/>
    </source>
</evidence>